<dbReference type="GO" id="GO:0006355">
    <property type="term" value="P:regulation of DNA-templated transcription"/>
    <property type="evidence" value="ECO:0007669"/>
    <property type="project" value="InterPro"/>
</dbReference>
<evidence type="ECO:0000259" key="8">
    <source>
        <dbReference type="PROSITE" id="PS51005"/>
    </source>
</evidence>
<gene>
    <name evidence="9" type="ORF">CEY00_Acc24658</name>
</gene>
<reference evidence="9 10" key="1">
    <citation type="submission" date="2017-07" db="EMBL/GenBank/DDBJ databases">
        <title>An improved, manually edited Actinidia chinensis var. chinensis (kiwifruit) genome highlights the challenges associated with draft genomes and gene prediction in plants.</title>
        <authorList>
            <person name="Pilkington S."/>
            <person name="Crowhurst R."/>
            <person name="Hilario E."/>
            <person name="Nardozza S."/>
            <person name="Fraser L."/>
            <person name="Peng Y."/>
            <person name="Gunaseelan K."/>
            <person name="Simpson R."/>
            <person name="Tahir J."/>
            <person name="Deroles S."/>
            <person name="Templeton K."/>
            <person name="Luo Z."/>
            <person name="Davy M."/>
            <person name="Cheng C."/>
            <person name="Mcneilage M."/>
            <person name="Scaglione D."/>
            <person name="Liu Y."/>
            <person name="Zhang Q."/>
            <person name="Datson P."/>
            <person name="De Silva N."/>
            <person name="Gardiner S."/>
            <person name="Bassett H."/>
            <person name="Chagne D."/>
            <person name="Mccallum J."/>
            <person name="Dzierzon H."/>
            <person name="Deng C."/>
            <person name="Wang Y.-Y."/>
            <person name="Barron N."/>
            <person name="Manako K."/>
            <person name="Bowen J."/>
            <person name="Foster T."/>
            <person name="Erridge Z."/>
            <person name="Tiffin H."/>
            <person name="Waite C."/>
            <person name="Davies K."/>
            <person name="Grierson E."/>
            <person name="Laing W."/>
            <person name="Kirk R."/>
            <person name="Chen X."/>
            <person name="Wood M."/>
            <person name="Montefiori M."/>
            <person name="Brummell D."/>
            <person name="Schwinn K."/>
            <person name="Catanach A."/>
            <person name="Fullerton C."/>
            <person name="Li D."/>
            <person name="Meiyalaghan S."/>
            <person name="Nieuwenhuizen N."/>
            <person name="Read N."/>
            <person name="Prakash R."/>
            <person name="Hunter D."/>
            <person name="Zhang H."/>
            <person name="Mckenzie M."/>
            <person name="Knabel M."/>
            <person name="Harris A."/>
            <person name="Allan A."/>
            <person name="Chen A."/>
            <person name="Janssen B."/>
            <person name="Plunkett B."/>
            <person name="Dwamena C."/>
            <person name="Voogd C."/>
            <person name="Leif D."/>
            <person name="Lafferty D."/>
            <person name="Souleyre E."/>
            <person name="Varkonyi-Gasic E."/>
            <person name="Gambi F."/>
            <person name="Hanley J."/>
            <person name="Yao J.-L."/>
            <person name="Cheung J."/>
            <person name="David K."/>
            <person name="Warren B."/>
            <person name="Marsh K."/>
            <person name="Snowden K."/>
            <person name="Lin-Wang K."/>
            <person name="Brian L."/>
            <person name="Martinez-Sanchez M."/>
            <person name="Wang M."/>
            <person name="Ileperuma N."/>
            <person name="Macnee N."/>
            <person name="Campin R."/>
            <person name="Mcatee P."/>
            <person name="Drummond R."/>
            <person name="Espley R."/>
            <person name="Ireland H."/>
            <person name="Wu R."/>
            <person name="Atkinson R."/>
            <person name="Karunairetnam S."/>
            <person name="Bulley S."/>
            <person name="Chunkath S."/>
            <person name="Hanley Z."/>
            <person name="Storey R."/>
            <person name="Thrimawithana A."/>
            <person name="Thomson S."/>
            <person name="David C."/>
            <person name="Testolin R."/>
        </authorList>
    </citation>
    <scope>NUCLEOTIDE SEQUENCE [LARGE SCALE GENOMIC DNA]</scope>
    <source>
        <strain evidence="10">cv. Red5</strain>
        <tissue evidence="9">Young leaf</tissue>
    </source>
</reference>
<dbReference type="Proteomes" id="UP000241394">
    <property type="component" value="Chromosome LG22"/>
</dbReference>
<dbReference type="GO" id="GO:0005634">
    <property type="term" value="C:nucleus"/>
    <property type="evidence" value="ECO:0007669"/>
    <property type="project" value="UniProtKB-SubCell"/>
</dbReference>
<dbReference type="FunCoup" id="A0A2R6PWA6">
    <property type="interactions" value="2836"/>
</dbReference>
<evidence type="ECO:0000256" key="1">
    <source>
        <dbReference type="ARBA" id="ARBA00004123"/>
    </source>
</evidence>
<evidence type="ECO:0000256" key="5">
    <source>
        <dbReference type="ARBA" id="ARBA00023242"/>
    </source>
</evidence>
<dbReference type="InterPro" id="IPR003441">
    <property type="entry name" value="NAC-dom"/>
</dbReference>
<dbReference type="Pfam" id="PF02365">
    <property type="entry name" value="NAM"/>
    <property type="match status" value="1"/>
</dbReference>
<reference evidence="10" key="2">
    <citation type="journal article" date="2018" name="BMC Genomics">
        <title>A manually annotated Actinidia chinensis var. chinensis (kiwifruit) genome highlights the challenges associated with draft genomes and gene prediction in plants.</title>
        <authorList>
            <person name="Pilkington S.M."/>
            <person name="Crowhurst R."/>
            <person name="Hilario E."/>
            <person name="Nardozza S."/>
            <person name="Fraser L."/>
            <person name="Peng Y."/>
            <person name="Gunaseelan K."/>
            <person name="Simpson R."/>
            <person name="Tahir J."/>
            <person name="Deroles S.C."/>
            <person name="Templeton K."/>
            <person name="Luo Z."/>
            <person name="Davy M."/>
            <person name="Cheng C."/>
            <person name="McNeilage M."/>
            <person name="Scaglione D."/>
            <person name="Liu Y."/>
            <person name="Zhang Q."/>
            <person name="Datson P."/>
            <person name="De Silva N."/>
            <person name="Gardiner S.E."/>
            <person name="Bassett H."/>
            <person name="Chagne D."/>
            <person name="McCallum J."/>
            <person name="Dzierzon H."/>
            <person name="Deng C."/>
            <person name="Wang Y.Y."/>
            <person name="Barron L."/>
            <person name="Manako K."/>
            <person name="Bowen J."/>
            <person name="Foster T.M."/>
            <person name="Erridge Z.A."/>
            <person name="Tiffin H."/>
            <person name="Waite C.N."/>
            <person name="Davies K.M."/>
            <person name="Grierson E.P."/>
            <person name="Laing W.A."/>
            <person name="Kirk R."/>
            <person name="Chen X."/>
            <person name="Wood M."/>
            <person name="Montefiori M."/>
            <person name="Brummell D.A."/>
            <person name="Schwinn K.E."/>
            <person name="Catanach A."/>
            <person name="Fullerton C."/>
            <person name="Li D."/>
            <person name="Meiyalaghan S."/>
            <person name="Nieuwenhuizen N."/>
            <person name="Read N."/>
            <person name="Prakash R."/>
            <person name="Hunter D."/>
            <person name="Zhang H."/>
            <person name="McKenzie M."/>
            <person name="Knabel M."/>
            <person name="Harris A."/>
            <person name="Allan A.C."/>
            <person name="Gleave A."/>
            <person name="Chen A."/>
            <person name="Janssen B.J."/>
            <person name="Plunkett B."/>
            <person name="Ampomah-Dwamena C."/>
            <person name="Voogd C."/>
            <person name="Leif D."/>
            <person name="Lafferty D."/>
            <person name="Souleyre E.J.F."/>
            <person name="Varkonyi-Gasic E."/>
            <person name="Gambi F."/>
            <person name="Hanley J."/>
            <person name="Yao J.L."/>
            <person name="Cheung J."/>
            <person name="David K.M."/>
            <person name="Warren B."/>
            <person name="Marsh K."/>
            <person name="Snowden K.C."/>
            <person name="Lin-Wang K."/>
            <person name="Brian L."/>
            <person name="Martinez-Sanchez M."/>
            <person name="Wang M."/>
            <person name="Ileperuma N."/>
            <person name="Macnee N."/>
            <person name="Campin R."/>
            <person name="McAtee P."/>
            <person name="Drummond R.S.M."/>
            <person name="Espley R.V."/>
            <person name="Ireland H.S."/>
            <person name="Wu R."/>
            <person name="Atkinson R.G."/>
            <person name="Karunairetnam S."/>
            <person name="Bulley S."/>
            <person name="Chunkath S."/>
            <person name="Hanley Z."/>
            <person name="Storey R."/>
            <person name="Thrimawithana A.H."/>
            <person name="Thomson S."/>
            <person name="David C."/>
            <person name="Testolin R."/>
            <person name="Huang H."/>
            <person name="Hellens R.P."/>
            <person name="Schaffer R.J."/>
        </authorList>
    </citation>
    <scope>NUCLEOTIDE SEQUENCE [LARGE SCALE GENOMIC DNA]</scope>
    <source>
        <strain evidence="10">cv. Red5</strain>
    </source>
</reference>
<dbReference type="OMA" id="QECTITK"/>
<feature type="compositionally biased region" description="Polar residues" evidence="7">
    <location>
        <begin position="278"/>
        <end position="287"/>
    </location>
</feature>
<protein>
    <submittedName>
        <fullName evidence="9">NAC domain-containing protein</fullName>
    </submittedName>
</protein>
<keyword evidence="5" id="KW-0539">Nucleus</keyword>
<keyword evidence="6" id="KW-0175">Coiled coil</keyword>
<dbReference type="InParanoid" id="A0A2R6PWA6"/>
<dbReference type="Gramene" id="PSR98067">
    <property type="protein sequence ID" value="PSR98067"/>
    <property type="gene ID" value="CEY00_Acc24658"/>
</dbReference>
<dbReference type="InterPro" id="IPR036093">
    <property type="entry name" value="NAC_dom_sf"/>
</dbReference>
<dbReference type="AlphaFoldDB" id="A0A2R6PWA6"/>
<keyword evidence="2" id="KW-0805">Transcription regulation</keyword>
<feature type="region of interest" description="Disordered" evidence="7">
    <location>
        <begin position="268"/>
        <end position="295"/>
    </location>
</feature>
<sequence>MAHELAAIVPSPPPTSLAPGFRFHPTDEELVQYYLKRKACAKPFRFEAVLEIDVYKSEPWELAGHSRLKSRDLEYYFFSPVDRKYGNGSRLNRATGKGYWKATGKDRSVRHKGQTIGMKKTLVFHGGRAPDGKRTNWVMHEYRLADRDLERDGVTQDAFVLCRIFQKSGLGPPNADRYAPFIEEEWNDDVPMVIPGEEEPGYEMVNADDSQVEGNDFEQDTHSHNMAALYQTELPNGCQNVPFFCKRETSGYAPFPCTVDAEPISVVPNKKSRHDDPNSSNANGSEDSTTTTHDLCTTNTSSALVEIPLLESLDPKENHSNKLTAFDSATLEKSVPPGYLKFINNLENEILNVSMERETLKIEVMRAQAMINVLQSRIELLNKENEDLKRG</sequence>
<keyword evidence="10" id="KW-1185">Reference proteome</keyword>
<comment type="subcellular location">
    <subcellularLocation>
        <location evidence="1">Nucleus</location>
    </subcellularLocation>
</comment>
<organism evidence="9 10">
    <name type="scientific">Actinidia chinensis var. chinensis</name>
    <name type="common">Chinese soft-hair kiwi</name>
    <dbReference type="NCBI Taxonomy" id="1590841"/>
    <lineage>
        <taxon>Eukaryota</taxon>
        <taxon>Viridiplantae</taxon>
        <taxon>Streptophyta</taxon>
        <taxon>Embryophyta</taxon>
        <taxon>Tracheophyta</taxon>
        <taxon>Spermatophyta</taxon>
        <taxon>Magnoliopsida</taxon>
        <taxon>eudicotyledons</taxon>
        <taxon>Gunneridae</taxon>
        <taxon>Pentapetalae</taxon>
        <taxon>asterids</taxon>
        <taxon>Ericales</taxon>
        <taxon>Actinidiaceae</taxon>
        <taxon>Actinidia</taxon>
    </lineage>
</organism>
<keyword evidence="3" id="KW-0238">DNA-binding</keyword>
<dbReference type="SUPFAM" id="SSF101941">
    <property type="entry name" value="NAC domain"/>
    <property type="match status" value="1"/>
</dbReference>
<evidence type="ECO:0000256" key="7">
    <source>
        <dbReference type="SAM" id="MobiDB-lite"/>
    </source>
</evidence>
<keyword evidence="4" id="KW-0804">Transcription</keyword>
<feature type="domain" description="NAC" evidence="8">
    <location>
        <begin position="17"/>
        <end position="167"/>
    </location>
</feature>
<evidence type="ECO:0000313" key="9">
    <source>
        <dbReference type="EMBL" id="PSR98067.1"/>
    </source>
</evidence>
<evidence type="ECO:0000256" key="4">
    <source>
        <dbReference type="ARBA" id="ARBA00023163"/>
    </source>
</evidence>
<evidence type="ECO:0000256" key="6">
    <source>
        <dbReference type="SAM" id="Coils"/>
    </source>
</evidence>
<proteinExistence type="predicted"/>
<dbReference type="OrthoDB" id="645697at2759"/>
<evidence type="ECO:0000256" key="3">
    <source>
        <dbReference type="ARBA" id="ARBA00023125"/>
    </source>
</evidence>
<comment type="caution">
    <text evidence="9">The sequence shown here is derived from an EMBL/GenBank/DDBJ whole genome shotgun (WGS) entry which is preliminary data.</text>
</comment>
<name>A0A2R6PWA6_ACTCC</name>
<dbReference type="PROSITE" id="PS51005">
    <property type="entry name" value="NAC"/>
    <property type="match status" value="1"/>
</dbReference>
<dbReference type="Gene3D" id="2.170.150.80">
    <property type="entry name" value="NAC domain"/>
    <property type="match status" value="1"/>
</dbReference>
<dbReference type="STRING" id="1590841.A0A2R6PWA6"/>
<evidence type="ECO:0000313" key="10">
    <source>
        <dbReference type="Proteomes" id="UP000241394"/>
    </source>
</evidence>
<dbReference type="PANTHER" id="PTHR31744:SF210">
    <property type="entry name" value="NAC DOMAIN-CONTAINING PROTEIN 86-LIKE"/>
    <property type="match status" value="1"/>
</dbReference>
<evidence type="ECO:0000256" key="2">
    <source>
        <dbReference type="ARBA" id="ARBA00023015"/>
    </source>
</evidence>
<accession>A0A2R6PWA6</accession>
<dbReference type="EMBL" id="NKQK01000022">
    <property type="protein sequence ID" value="PSR98067.1"/>
    <property type="molecule type" value="Genomic_DNA"/>
</dbReference>
<dbReference type="GO" id="GO:0003677">
    <property type="term" value="F:DNA binding"/>
    <property type="evidence" value="ECO:0007669"/>
    <property type="project" value="UniProtKB-KW"/>
</dbReference>
<feature type="coiled-coil region" evidence="6">
    <location>
        <begin position="343"/>
        <end position="391"/>
    </location>
</feature>
<dbReference type="FunFam" id="2.170.150.80:FF:000002">
    <property type="entry name" value="Nac domain-containing protein 86"/>
    <property type="match status" value="1"/>
</dbReference>
<dbReference type="PANTHER" id="PTHR31744">
    <property type="entry name" value="PROTEIN CUP-SHAPED COTYLEDON 2-RELATED"/>
    <property type="match status" value="1"/>
</dbReference>